<evidence type="ECO:0000313" key="1">
    <source>
        <dbReference type="EMBL" id="QHT22144.1"/>
    </source>
</evidence>
<sequence>MNICYGWIDVNSTLSYMGVYDTIINISQKNLGII</sequence>
<dbReference type="EMBL" id="MN739705">
    <property type="protein sequence ID" value="QHT22144.1"/>
    <property type="molecule type" value="Genomic_DNA"/>
</dbReference>
<accession>A0A6C0DZD8</accession>
<protein>
    <submittedName>
        <fullName evidence="1">Uncharacterized protein</fullName>
    </submittedName>
</protein>
<proteinExistence type="predicted"/>
<dbReference type="AlphaFoldDB" id="A0A6C0DZD8"/>
<reference evidence="1" key="1">
    <citation type="journal article" date="2020" name="Nature">
        <title>Giant virus diversity and host interactions through global metagenomics.</title>
        <authorList>
            <person name="Schulz F."/>
            <person name="Roux S."/>
            <person name="Paez-Espino D."/>
            <person name="Jungbluth S."/>
            <person name="Walsh D.A."/>
            <person name="Denef V.J."/>
            <person name="McMahon K.D."/>
            <person name="Konstantinidis K.T."/>
            <person name="Eloe-Fadrosh E.A."/>
            <person name="Kyrpides N.C."/>
            <person name="Woyke T."/>
        </authorList>
    </citation>
    <scope>NUCLEOTIDE SEQUENCE</scope>
    <source>
        <strain evidence="1">GVMAG-M-3300023179-103</strain>
    </source>
</reference>
<organism evidence="1">
    <name type="scientific">viral metagenome</name>
    <dbReference type="NCBI Taxonomy" id="1070528"/>
    <lineage>
        <taxon>unclassified sequences</taxon>
        <taxon>metagenomes</taxon>
        <taxon>organismal metagenomes</taxon>
    </lineage>
</organism>
<name>A0A6C0DZD8_9ZZZZ</name>